<dbReference type="GO" id="GO:0005737">
    <property type="term" value="C:cytoplasm"/>
    <property type="evidence" value="ECO:0007669"/>
    <property type="project" value="UniProtKB-SubCell"/>
</dbReference>
<evidence type="ECO:0000256" key="6">
    <source>
        <dbReference type="PROSITE-ProRule" id="PRU00176"/>
    </source>
</evidence>
<dbReference type="PROSITE" id="PS50102">
    <property type="entry name" value="RRM"/>
    <property type="match status" value="2"/>
</dbReference>
<feature type="compositionally biased region" description="Low complexity" evidence="7">
    <location>
        <begin position="48"/>
        <end position="60"/>
    </location>
</feature>
<dbReference type="EMBL" id="GEEE01016936">
    <property type="protein sequence ID" value="JAP46289.1"/>
    <property type="molecule type" value="Transcribed_RNA"/>
</dbReference>
<gene>
    <name evidence="9" type="primary">MSI2H</name>
    <name evidence="9" type="ORF">TR89872</name>
</gene>
<feature type="domain" description="RRM" evidence="8">
    <location>
        <begin position="89"/>
        <end position="166"/>
    </location>
</feature>
<evidence type="ECO:0000256" key="2">
    <source>
        <dbReference type="ARBA" id="ARBA00006635"/>
    </source>
</evidence>
<protein>
    <submittedName>
        <fullName evidence="9">RNA-binding protein Musashi homolog 2</fullName>
    </submittedName>
</protein>
<comment type="similarity">
    <text evidence="2">Belongs to the Musashi family.</text>
</comment>
<evidence type="ECO:0000256" key="1">
    <source>
        <dbReference type="ARBA" id="ARBA00004496"/>
    </source>
</evidence>
<accession>A0A0X3P321</accession>
<dbReference type="PANTHER" id="PTHR48032">
    <property type="entry name" value="RNA-BINDING PROTEIN MUSASHI HOMOLOG RBP6"/>
    <property type="match status" value="1"/>
</dbReference>
<evidence type="ECO:0000256" key="7">
    <source>
        <dbReference type="SAM" id="MobiDB-lite"/>
    </source>
</evidence>
<feature type="domain" description="RRM" evidence="8">
    <location>
        <begin position="180"/>
        <end position="257"/>
    </location>
</feature>
<dbReference type="SMART" id="SM00360">
    <property type="entry name" value="RRM"/>
    <property type="match status" value="2"/>
</dbReference>
<dbReference type="GO" id="GO:0003729">
    <property type="term" value="F:mRNA binding"/>
    <property type="evidence" value="ECO:0007669"/>
    <property type="project" value="TreeGrafter"/>
</dbReference>
<evidence type="ECO:0000256" key="3">
    <source>
        <dbReference type="ARBA" id="ARBA00022490"/>
    </source>
</evidence>
<sequence length="346" mass="38453">MTVEEVPQSRKLAEEAVSSSELVHICSVNESDHMNADSSVEHPDVILSTSIPTTPKSTSSAEQSFSGSTISQQLSPVSTDSGCDSNDPGKMFIGGLNPLTTAENLRSYFQVFGSIKECMIMRDPLTKRSRGFGFVTFVEAASVEKVLETGPHFLDSKKIDPKLAVPRKPAPNLRAVTKTNKVFIGGVATSTTNEELKDYFCQFGKIEACELMMDKTTNRHRGFGFVTFEHEEDAEKVCDIHFHELHNKMVEVKRALPKEVMGTSNNMIKRRPYLLRTSLATLLPPQWSAANYAFTPNTLARQQHGAYTYLPGYYLAPADYPLTQPLSMFLPQPPLLHNYHSLVSMP</sequence>
<evidence type="ECO:0000313" key="9">
    <source>
        <dbReference type="EMBL" id="JAP46289.1"/>
    </source>
</evidence>
<dbReference type="InterPro" id="IPR034126">
    <property type="entry name" value="MSI_RRM2"/>
</dbReference>
<keyword evidence="4" id="KW-0677">Repeat</keyword>
<dbReference type="SUPFAM" id="SSF54928">
    <property type="entry name" value="RNA-binding domain, RBD"/>
    <property type="match status" value="2"/>
</dbReference>
<comment type="subcellular location">
    <subcellularLocation>
        <location evidence="1">Cytoplasm</location>
    </subcellularLocation>
</comment>
<evidence type="ECO:0000256" key="4">
    <source>
        <dbReference type="ARBA" id="ARBA00022737"/>
    </source>
</evidence>
<dbReference type="GO" id="GO:0006417">
    <property type="term" value="P:regulation of translation"/>
    <property type="evidence" value="ECO:0007669"/>
    <property type="project" value="TreeGrafter"/>
</dbReference>
<dbReference type="AlphaFoldDB" id="A0A0X3P321"/>
<dbReference type="Pfam" id="PF00076">
    <property type="entry name" value="RRM_1"/>
    <property type="match status" value="2"/>
</dbReference>
<dbReference type="Gene3D" id="3.30.70.330">
    <property type="match status" value="2"/>
</dbReference>
<feature type="compositionally biased region" description="Polar residues" evidence="7">
    <location>
        <begin position="61"/>
        <end position="84"/>
    </location>
</feature>
<dbReference type="PANTHER" id="PTHR48032:SF18">
    <property type="entry name" value="RRM DOMAIN-CONTAINING PROTEIN"/>
    <property type="match status" value="1"/>
</dbReference>
<reference evidence="9" key="1">
    <citation type="submission" date="2016-01" db="EMBL/GenBank/DDBJ databases">
        <title>Reference transcriptome for the parasite Schistocephalus solidus: insights into the molecular evolution of parasitism.</title>
        <authorList>
            <person name="Hebert F.O."/>
            <person name="Grambauer S."/>
            <person name="Barber I."/>
            <person name="Landry C.R."/>
            <person name="Aubin-Horth N."/>
        </authorList>
    </citation>
    <scope>NUCLEOTIDE SEQUENCE</scope>
</reference>
<keyword evidence="5 6" id="KW-0694">RNA-binding</keyword>
<feature type="region of interest" description="Disordered" evidence="7">
    <location>
        <begin position="48"/>
        <end position="85"/>
    </location>
</feature>
<dbReference type="FunFam" id="3.30.70.330:FF:000025">
    <property type="entry name" value="RNA-binding protein Musashi homolog 2 isoform X1"/>
    <property type="match status" value="1"/>
</dbReference>
<name>A0A0X3P321_SCHSO</name>
<evidence type="ECO:0000256" key="5">
    <source>
        <dbReference type="ARBA" id="ARBA00022884"/>
    </source>
</evidence>
<proteinExistence type="inferred from homology"/>
<dbReference type="InterPro" id="IPR000504">
    <property type="entry name" value="RRM_dom"/>
</dbReference>
<dbReference type="InterPro" id="IPR012677">
    <property type="entry name" value="Nucleotide-bd_a/b_plait_sf"/>
</dbReference>
<dbReference type="CDD" id="cd12323">
    <property type="entry name" value="RRM2_MSI"/>
    <property type="match status" value="1"/>
</dbReference>
<keyword evidence="3" id="KW-0963">Cytoplasm</keyword>
<dbReference type="InterPro" id="IPR035979">
    <property type="entry name" value="RBD_domain_sf"/>
</dbReference>
<evidence type="ECO:0000259" key="8">
    <source>
        <dbReference type="PROSITE" id="PS50102"/>
    </source>
</evidence>
<organism evidence="9">
    <name type="scientific">Schistocephalus solidus</name>
    <name type="common">Tapeworm</name>
    <dbReference type="NCBI Taxonomy" id="70667"/>
    <lineage>
        <taxon>Eukaryota</taxon>
        <taxon>Metazoa</taxon>
        <taxon>Spiralia</taxon>
        <taxon>Lophotrochozoa</taxon>
        <taxon>Platyhelminthes</taxon>
        <taxon>Cestoda</taxon>
        <taxon>Eucestoda</taxon>
        <taxon>Diphyllobothriidea</taxon>
        <taxon>Diphyllobothriidae</taxon>
        <taxon>Schistocephalus</taxon>
    </lineage>
</organism>